<reference evidence="2 3" key="1">
    <citation type="submission" date="2016-06" db="EMBL/GenBank/DDBJ databases">
        <title>Evolution of pathogenesis and genome organization in the Tremellales.</title>
        <authorList>
            <person name="Cuomo C."/>
            <person name="Litvintseva A."/>
            <person name="Heitman J."/>
            <person name="Chen Y."/>
            <person name="Sun S."/>
            <person name="Springer D."/>
            <person name="Dromer F."/>
            <person name="Young S."/>
            <person name="Zeng Q."/>
            <person name="Chapman S."/>
            <person name="Gujja S."/>
            <person name="Saif S."/>
            <person name="Birren B."/>
        </authorList>
    </citation>
    <scope>NUCLEOTIDE SEQUENCE [LARGE SCALE GENOMIC DNA]</scope>
    <source>
        <strain evidence="2 3">ATCC 28783</strain>
    </source>
</reference>
<name>A0A4Q1BLK7_TREME</name>
<accession>A0A4Q1BLK7</accession>
<evidence type="ECO:0000256" key="1">
    <source>
        <dbReference type="SAM" id="MobiDB-lite"/>
    </source>
</evidence>
<feature type="region of interest" description="Disordered" evidence="1">
    <location>
        <begin position="68"/>
        <end position="110"/>
    </location>
</feature>
<protein>
    <submittedName>
        <fullName evidence="2">Uncharacterized protein</fullName>
    </submittedName>
</protein>
<keyword evidence="3" id="KW-1185">Reference proteome</keyword>
<comment type="caution">
    <text evidence="2">The sequence shown here is derived from an EMBL/GenBank/DDBJ whole genome shotgun (WGS) entry which is preliminary data.</text>
</comment>
<dbReference type="InParanoid" id="A0A4Q1BLK7"/>
<sequence>MGMILAVSGGEGTEWHVDAKDYESGGSVEHAGSKGEKIGGVGENMGSAGCSGSVGEKGRSIGSVVSMGERAGSVGGSVRGRVGGRVGGSAGGSVGGSVGGSAGTADKEQSRKQVVFTCWTDENTHLRWKSINTWIKLSSRNEKRSRDKDRHKNKKSNNRRDTREKRSKRQSQKYRDNVRERLFSNHPVTIITSTRPPDLVLRIGTPIIKDNQRDYTNVKDEIQEDVKRLDELLPFIMPKGFIIGNSDFAIPHPNPVKDEARYLVVYFKEFFQRNSHQLEAIQLSRCSRFWFEAKNHERQLRS</sequence>
<feature type="compositionally biased region" description="Gly residues" evidence="1">
    <location>
        <begin position="73"/>
        <end position="102"/>
    </location>
</feature>
<feature type="compositionally biased region" description="Basic and acidic residues" evidence="1">
    <location>
        <begin position="140"/>
        <end position="150"/>
    </location>
</feature>
<gene>
    <name evidence="2" type="ORF">M231_04053</name>
</gene>
<dbReference type="AlphaFoldDB" id="A0A4Q1BLK7"/>
<organism evidence="2 3">
    <name type="scientific">Tremella mesenterica</name>
    <name type="common">Jelly fungus</name>
    <dbReference type="NCBI Taxonomy" id="5217"/>
    <lineage>
        <taxon>Eukaryota</taxon>
        <taxon>Fungi</taxon>
        <taxon>Dikarya</taxon>
        <taxon>Basidiomycota</taxon>
        <taxon>Agaricomycotina</taxon>
        <taxon>Tremellomycetes</taxon>
        <taxon>Tremellales</taxon>
        <taxon>Tremellaceae</taxon>
        <taxon>Tremella</taxon>
    </lineage>
</organism>
<proteinExistence type="predicted"/>
<feature type="region of interest" description="Disordered" evidence="1">
    <location>
        <begin position="24"/>
        <end position="43"/>
    </location>
</feature>
<dbReference type="Proteomes" id="UP000289152">
    <property type="component" value="Unassembled WGS sequence"/>
</dbReference>
<evidence type="ECO:0000313" key="2">
    <source>
        <dbReference type="EMBL" id="RXK38646.1"/>
    </source>
</evidence>
<feature type="region of interest" description="Disordered" evidence="1">
    <location>
        <begin position="140"/>
        <end position="178"/>
    </location>
</feature>
<dbReference type="EMBL" id="SDIL01000044">
    <property type="protein sequence ID" value="RXK38646.1"/>
    <property type="molecule type" value="Genomic_DNA"/>
</dbReference>
<evidence type="ECO:0000313" key="3">
    <source>
        <dbReference type="Proteomes" id="UP000289152"/>
    </source>
</evidence>